<dbReference type="InterPro" id="IPR000073">
    <property type="entry name" value="AB_hydrolase_1"/>
</dbReference>
<gene>
    <name evidence="2" type="ORF">E3T23_08390</name>
</gene>
<reference evidence="2 3" key="1">
    <citation type="submission" date="2019-03" db="EMBL/GenBank/DDBJ databases">
        <title>Genomics of glacier-inhabiting Cryobacterium strains.</title>
        <authorList>
            <person name="Liu Q."/>
            <person name="Xin Y.-H."/>
        </authorList>
    </citation>
    <scope>NUCLEOTIDE SEQUENCE [LARGE SCALE GENOMIC DNA]</scope>
    <source>
        <strain evidence="2 3">TMT2-48-2</strain>
    </source>
</reference>
<dbReference type="Gene3D" id="3.40.50.1820">
    <property type="entry name" value="alpha/beta hydrolase"/>
    <property type="match status" value="1"/>
</dbReference>
<feature type="domain" description="AB hydrolase-1" evidence="1">
    <location>
        <begin position="17"/>
        <end position="246"/>
    </location>
</feature>
<comment type="caution">
    <text evidence="2">The sequence shown here is derived from an EMBL/GenBank/DDBJ whole genome shotgun (WGS) entry which is preliminary data.</text>
</comment>
<dbReference type="Pfam" id="PF12697">
    <property type="entry name" value="Abhydrolase_6"/>
    <property type="match status" value="1"/>
</dbReference>
<evidence type="ECO:0000313" key="2">
    <source>
        <dbReference type="EMBL" id="TFC80564.1"/>
    </source>
</evidence>
<dbReference type="EMBL" id="SOGN01000040">
    <property type="protein sequence ID" value="TFC80564.1"/>
    <property type="molecule type" value="Genomic_DNA"/>
</dbReference>
<dbReference type="PANTHER" id="PTHR43798">
    <property type="entry name" value="MONOACYLGLYCEROL LIPASE"/>
    <property type="match status" value="1"/>
</dbReference>
<dbReference type="AlphaFoldDB" id="A0A4R8XQP2"/>
<dbReference type="PRINTS" id="PR00111">
    <property type="entry name" value="ABHYDROLASE"/>
</dbReference>
<dbReference type="GO" id="GO:0016787">
    <property type="term" value="F:hydrolase activity"/>
    <property type="evidence" value="ECO:0007669"/>
    <property type="project" value="UniProtKB-KW"/>
</dbReference>
<dbReference type="SUPFAM" id="SSF53474">
    <property type="entry name" value="alpha/beta-Hydrolases"/>
    <property type="match status" value="1"/>
</dbReference>
<name>A0A4R8XQP2_9MICO</name>
<protein>
    <submittedName>
        <fullName evidence="2">Alpha/beta hydrolase</fullName>
    </submittedName>
</protein>
<evidence type="ECO:0000259" key="1">
    <source>
        <dbReference type="Pfam" id="PF12697"/>
    </source>
</evidence>
<evidence type="ECO:0000313" key="3">
    <source>
        <dbReference type="Proteomes" id="UP000298433"/>
    </source>
</evidence>
<dbReference type="RefSeq" id="WP_134369936.1">
    <property type="nucleotide sequence ID" value="NZ_SOGN01000040.1"/>
</dbReference>
<dbReference type="InterPro" id="IPR050266">
    <property type="entry name" value="AB_hydrolase_sf"/>
</dbReference>
<dbReference type="OrthoDB" id="9802489at2"/>
<keyword evidence="3" id="KW-1185">Reference proteome</keyword>
<keyword evidence="2" id="KW-0378">Hydrolase</keyword>
<dbReference type="PRINTS" id="PR00412">
    <property type="entry name" value="EPOXHYDRLASE"/>
</dbReference>
<sequence length="259" mass="27224">MSGRLAAYTRDGRSPAVLLLHGVFMDHTLWDQVLKLRSDVRAVALDMPGHGASDPAGLTNLDAAMDAVTSTLTAEDALPVVIVGHSWGGMVGLRLAVARPDLVRGLVLSNTPLVRNHGLTRIGFHAQRALLAAGLPSTAYGRMAARSLVGADYLSDHPDVASQMAARLSTMGRTRIRQTLTSVLLAPHDTVHLLGEIQVPWRAVGGAQDYAIAGGVADVIRREGDLVVAPGGHTSPLEAPQVIADALGAVLNEFHRSDG</sequence>
<organism evidence="2 3">
    <name type="scientific">Cryobacterium cheniae</name>
    <dbReference type="NCBI Taxonomy" id="1259262"/>
    <lineage>
        <taxon>Bacteria</taxon>
        <taxon>Bacillati</taxon>
        <taxon>Actinomycetota</taxon>
        <taxon>Actinomycetes</taxon>
        <taxon>Micrococcales</taxon>
        <taxon>Microbacteriaceae</taxon>
        <taxon>Cryobacterium</taxon>
    </lineage>
</organism>
<dbReference type="InterPro" id="IPR000639">
    <property type="entry name" value="Epox_hydrolase-like"/>
</dbReference>
<dbReference type="Proteomes" id="UP000298433">
    <property type="component" value="Unassembled WGS sequence"/>
</dbReference>
<accession>A0A4R8XQP2</accession>
<proteinExistence type="predicted"/>
<dbReference type="InterPro" id="IPR029058">
    <property type="entry name" value="AB_hydrolase_fold"/>
</dbReference>